<dbReference type="InterPro" id="IPR001753">
    <property type="entry name" value="Enoyl-CoA_hydra/iso"/>
</dbReference>
<evidence type="ECO:0000313" key="2">
    <source>
        <dbReference type="Proteomes" id="UP001287356"/>
    </source>
</evidence>
<dbReference type="SUPFAM" id="SSF52096">
    <property type="entry name" value="ClpP/crotonase"/>
    <property type="match status" value="1"/>
</dbReference>
<evidence type="ECO:0000313" key="1">
    <source>
        <dbReference type="EMBL" id="KAK3371600.1"/>
    </source>
</evidence>
<organism evidence="1 2">
    <name type="scientific">Lasiosphaeria ovina</name>
    <dbReference type="NCBI Taxonomy" id="92902"/>
    <lineage>
        <taxon>Eukaryota</taxon>
        <taxon>Fungi</taxon>
        <taxon>Dikarya</taxon>
        <taxon>Ascomycota</taxon>
        <taxon>Pezizomycotina</taxon>
        <taxon>Sordariomycetes</taxon>
        <taxon>Sordariomycetidae</taxon>
        <taxon>Sordariales</taxon>
        <taxon>Lasiosphaeriaceae</taxon>
        <taxon>Lasiosphaeria</taxon>
    </lineage>
</organism>
<dbReference type="PANTHER" id="PTHR11941:SF75">
    <property type="entry name" value="ENOYL-COA HYDRATASE_ISOMERASE FAMILY PROTEIN"/>
    <property type="match status" value="1"/>
</dbReference>
<comment type="caution">
    <text evidence="1">The sequence shown here is derived from an EMBL/GenBank/DDBJ whole genome shotgun (WGS) entry which is preliminary data.</text>
</comment>
<dbReference type="Gene3D" id="3.90.226.10">
    <property type="entry name" value="2-enoyl-CoA Hydratase, Chain A, domain 1"/>
    <property type="match status" value="1"/>
</dbReference>
<dbReference type="Pfam" id="PF00378">
    <property type="entry name" value="ECH_1"/>
    <property type="match status" value="1"/>
</dbReference>
<dbReference type="EMBL" id="JAULSN010000005">
    <property type="protein sequence ID" value="KAK3371600.1"/>
    <property type="molecule type" value="Genomic_DNA"/>
</dbReference>
<accession>A0AAE0K8Y2</accession>
<reference evidence="1" key="2">
    <citation type="submission" date="2023-06" db="EMBL/GenBank/DDBJ databases">
        <authorList>
            <consortium name="Lawrence Berkeley National Laboratory"/>
            <person name="Haridas S."/>
            <person name="Hensen N."/>
            <person name="Bonometti L."/>
            <person name="Westerberg I."/>
            <person name="Brannstrom I.O."/>
            <person name="Guillou S."/>
            <person name="Cros-Aarteil S."/>
            <person name="Calhoun S."/>
            <person name="Kuo A."/>
            <person name="Mondo S."/>
            <person name="Pangilinan J."/>
            <person name="Riley R."/>
            <person name="Labutti K."/>
            <person name="Andreopoulos B."/>
            <person name="Lipzen A."/>
            <person name="Chen C."/>
            <person name="Yanf M."/>
            <person name="Daum C."/>
            <person name="Ng V."/>
            <person name="Clum A."/>
            <person name="Steindorff A."/>
            <person name="Ohm R."/>
            <person name="Martin F."/>
            <person name="Silar P."/>
            <person name="Natvig D."/>
            <person name="Lalanne C."/>
            <person name="Gautier V."/>
            <person name="Ament-Velasquez S.L."/>
            <person name="Kruys A."/>
            <person name="Hutchinson M.I."/>
            <person name="Powell A.J."/>
            <person name="Barry K."/>
            <person name="Miller A.N."/>
            <person name="Grigoriev I.V."/>
            <person name="Debuchy R."/>
            <person name="Gladieux P."/>
            <person name="Thoren M.H."/>
            <person name="Johannesson H."/>
        </authorList>
    </citation>
    <scope>NUCLEOTIDE SEQUENCE</scope>
    <source>
        <strain evidence="1">CBS 958.72</strain>
    </source>
</reference>
<dbReference type="PANTHER" id="PTHR11941">
    <property type="entry name" value="ENOYL-COA HYDRATASE-RELATED"/>
    <property type="match status" value="1"/>
</dbReference>
<dbReference type="GO" id="GO:0004165">
    <property type="term" value="F:delta(3)-delta(2)-enoyl-CoA isomerase activity"/>
    <property type="evidence" value="ECO:0007669"/>
    <property type="project" value="TreeGrafter"/>
</dbReference>
<reference evidence="1" key="1">
    <citation type="journal article" date="2023" name="Mol. Phylogenet. Evol.">
        <title>Genome-scale phylogeny and comparative genomics of the fungal order Sordariales.</title>
        <authorList>
            <person name="Hensen N."/>
            <person name="Bonometti L."/>
            <person name="Westerberg I."/>
            <person name="Brannstrom I.O."/>
            <person name="Guillou S."/>
            <person name="Cros-Aarteil S."/>
            <person name="Calhoun S."/>
            <person name="Haridas S."/>
            <person name="Kuo A."/>
            <person name="Mondo S."/>
            <person name="Pangilinan J."/>
            <person name="Riley R."/>
            <person name="LaButti K."/>
            <person name="Andreopoulos B."/>
            <person name="Lipzen A."/>
            <person name="Chen C."/>
            <person name="Yan M."/>
            <person name="Daum C."/>
            <person name="Ng V."/>
            <person name="Clum A."/>
            <person name="Steindorff A."/>
            <person name="Ohm R.A."/>
            <person name="Martin F."/>
            <person name="Silar P."/>
            <person name="Natvig D.O."/>
            <person name="Lalanne C."/>
            <person name="Gautier V."/>
            <person name="Ament-Velasquez S.L."/>
            <person name="Kruys A."/>
            <person name="Hutchinson M.I."/>
            <person name="Powell A.J."/>
            <person name="Barry K."/>
            <person name="Miller A.N."/>
            <person name="Grigoriev I.V."/>
            <person name="Debuchy R."/>
            <person name="Gladieux P."/>
            <person name="Hiltunen Thoren M."/>
            <person name="Johannesson H."/>
        </authorList>
    </citation>
    <scope>NUCLEOTIDE SEQUENCE</scope>
    <source>
        <strain evidence="1">CBS 958.72</strain>
    </source>
</reference>
<dbReference type="GO" id="GO:0006635">
    <property type="term" value="P:fatty acid beta-oxidation"/>
    <property type="evidence" value="ECO:0007669"/>
    <property type="project" value="TreeGrafter"/>
</dbReference>
<dbReference type="InterPro" id="IPR029045">
    <property type="entry name" value="ClpP/crotonase-like_dom_sf"/>
</dbReference>
<dbReference type="AlphaFoldDB" id="A0AAE0K8Y2"/>
<name>A0AAE0K8Y2_9PEZI</name>
<gene>
    <name evidence="1" type="ORF">B0T24DRAFT_327066</name>
</gene>
<protein>
    <submittedName>
        <fullName evidence="1">ClpP/crotonase-like domain-containing protein</fullName>
    </submittedName>
</protein>
<dbReference type="Proteomes" id="UP001287356">
    <property type="component" value="Unassembled WGS sequence"/>
</dbReference>
<keyword evidence="2" id="KW-1185">Reference proteome</keyword>
<dbReference type="GO" id="GO:0005777">
    <property type="term" value="C:peroxisome"/>
    <property type="evidence" value="ECO:0007669"/>
    <property type="project" value="TreeGrafter"/>
</dbReference>
<dbReference type="CDD" id="cd06558">
    <property type="entry name" value="crotonase-like"/>
    <property type="match status" value="1"/>
</dbReference>
<proteinExistence type="predicted"/>
<sequence length="289" mass="30741">MSQQQPPPSSPPALFTIPIEPLGDRYPAGTVVCTEPAPAVYVLTITVGADNRLTTPTCRALLAALDTLEFGGFAPGVVVTTSGIAKFYSNGLDLEHALSTEGFTPDVLYPLFARFLTFPMPTVALLNGHAFAGGLMLAMHHDYRVMNPARGYCCINELEFGVPLKAGMSAIFRLKTSAATYRTLVLEARRFGGPAALDAGLVDALGGLDALLAFVAARGLTTKAKTGVYGLLKAEMYRESVDLLGAAAHARDELREQEAAKAYDARRDLGERTARDVLRKGGKAPVAKL</sequence>